<dbReference type="Proteomes" id="UP000708208">
    <property type="component" value="Unassembled WGS sequence"/>
</dbReference>
<gene>
    <name evidence="2" type="ORF">AFUS01_LOCUS17744</name>
</gene>
<evidence type="ECO:0000313" key="2">
    <source>
        <dbReference type="EMBL" id="CAG7729002.1"/>
    </source>
</evidence>
<keyword evidence="3" id="KW-1185">Reference proteome</keyword>
<feature type="transmembrane region" description="Helical" evidence="1">
    <location>
        <begin position="81"/>
        <end position="106"/>
    </location>
</feature>
<dbReference type="EMBL" id="CAJVCH010171914">
    <property type="protein sequence ID" value="CAG7729002.1"/>
    <property type="molecule type" value="Genomic_DNA"/>
</dbReference>
<evidence type="ECO:0000256" key="1">
    <source>
        <dbReference type="SAM" id="Phobius"/>
    </source>
</evidence>
<name>A0A8J2P7L7_9HEXA</name>
<keyword evidence="1" id="KW-1133">Transmembrane helix</keyword>
<comment type="caution">
    <text evidence="2">The sequence shown here is derived from an EMBL/GenBank/DDBJ whole genome shotgun (WGS) entry which is preliminary data.</text>
</comment>
<protein>
    <submittedName>
        <fullName evidence="2">Uncharacterized protein</fullName>
    </submittedName>
</protein>
<organism evidence="2 3">
    <name type="scientific">Allacma fusca</name>
    <dbReference type="NCBI Taxonomy" id="39272"/>
    <lineage>
        <taxon>Eukaryota</taxon>
        <taxon>Metazoa</taxon>
        <taxon>Ecdysozoa</taxon>
        <taxon>Arthropoda</taxon>
        <taxon>Hexapoda</taxon>
        <taxon>Collembola</taxon>
        <taxon>Symphypleona</taxon>
        <taxon>Sminthuridae</taxon>
        <taxon>Allacma</taxon>
    </lineage>
</organism>
<accession>A0A8J2P7L7</accession>
<feature type="transmembrane region" description="Helical" evidence="1">
    <location>
        <begin position="40"/>
        <end position="61"/>
    </location>
</feature>
<reference evidence="2" key="1">
    <citation type="submission" date="2021-06" db="EMBL/GenBank/DDBJ databases">
        <authorList>
            <person name="Hodson N. C."/>
            <person name="Mongue J. A."/>
            <person name="Jaron S. K."/>
        </authorList>
    </citation>
    <scope>NUCLEOTIDE SEQUENCE</scope>
</reference>
<dbReference type="AlphaFoldDB" id="A0A8J2P7L7"/>
<sequence length="213" mass="24727">MIFISLSTKTGIHSIFDRVNLIGKGMALTSAWRRKPTCKLVSILDAVFALLMVALHSYILSSADRRPIELLRGLFDIDKHWSVYVLLWVTIYLVNIAQVVVAYLLYCSIKPDYPEPHLIQSRAQRWLKFSSAVFILLILKFVLFIIYFVKNYIVDELSLMACLADIIWKDFLPRRRNQTLKRAQRMTSGVNLTSRPRHEVLSYVNWCIIHNAP</sequence>
<keyword evidence="1" id="KW-0472">Membrane</keyword>
<keyword evidence="1" id="KW-0812">Transmembrane</keyword>
<proteinExistence type="predicted"/>
<evidence type="ECO:0000313" key="3">
    <source>
        <dbReference type="Proteomes" id="UP000708208"/>
    </source>
</evidence>
<feature type="transmembrane region" description="Helical" evidence="1">
    <location>
        <begin position="126"/>
        <end position="147"/>
    </location>
</feature>